<keyword evidence="6 7" id="KW-0472">Membrane</keyword>
<organism evidence="9 10">
    <name type="scientific">Histidinibacterium lentulum</name>
    <dbReference type="NCBI Taxonomy" id="2480588"/>
    <lineage>
        <taxon>Bacteria</taxon>
        <taxon>Pseudomonadati</taxon>
        <taxon>Pseudomonadota</taxon>
        <taxon>Alphaproteobacteria</taxon>
        <taxon>Rhodobacterales</taxon>
        <taxon>Paracoccaceae</taxon>
        <taxon>Histidinibacterium</taxon>
    </lineage>
</organism>
<keyword evidence="10" id="KW-1185">Reference proteome</keyword>
<dbReference type="PANTHER" id="PTHR43744:SF12">
    <property type="entry name" value="ABC TRANSPORTER PERMEASE PROTEIN MG189-RELATED"/>
    <property type="match status" value="1"/>
</dbReference>
<feature type="transmembrane region" description="Helical" evidence="7">
    <location>
        <begin position="13"/>
        <end position="35"/>
    </location>
</feature>
<evidence type="ECO:0000256" key="5">
    <source>
        <dbReference type="ARBA" id="ARBA00022989"/>
    </source>
</evidence>
<dbReference type="PANTHER" id="PTHR43744">
    <property type="entry name" value="ABC TRANSPORTER PERMEASE PROTEIN MG189-RELATED-RELATED"/>
    <property type="match status" value="1"/>
</dbReference>
<dbReference type="PROSITE" id="PS50928">
    <property type="entry name" value="ABC_TM1"/>
    <property type="match status" value="1"/>
</dbReference>
<dbReference type="SUPFAM" id="SSF161098">
    <property type="entry name" value="MetI-like"/>
    <property type="match status" value="1"/>
</dbReference>
<evidence type="ECO:0000313" key="9">
    <source>
        <dbReference type="EMBL" id="ROU02883.1"/>
    </source>
</evidence>
<dbReference type="AlphaFoldDB" id="A0A3N2R655"/>
<protein>
    <submittedName>
        <fullName evidence="9">Carbohydrate ABC transporter permease</fullName>
    </submittedName>
</protein>
<keyword evidence="5 7" id="KW-1133">Transmembrane helix</keyword>
<comment type="similarity">
    <text evidence="7">Belongs to the binding-protein-dependent transport system permease family.</text>
</comment>
<dbReference type="EMBL" id="RDRB01000003">
    <property type="protein sequence ID" value="ROU02883.1"/>
    <property type="molecule type" value="Genomic_DNA"/>
</dbReference>
<feature type="domain" description="ABC transmembrane type-1" evidence="8">
    <location>
        <begin position="73"/>
        <end position="264"/>
    </location>
</feature>
<dbReference type="CDD" id="cd06261">
    <property type="entry name" value="TM_PBP2"/>
    <property type="match status" value="1"/>
</dbReference>
<sequence length="278" mass="31498">MPSVTDRRSPGEWVQFAVGGLIVAAMFYPTVWMVLSAFKTNREIFRDPFGLPDQWLWGNFAEAWTEGRLGSLYLNSIIVTASAVTISVFFATAAAFAFSRLEFPFRRTLHRLMLIGLLLPPPVVAIPLFSILRDLDLLNTRWALILPGAAWSLSLTVFIMYGYFQQVRTDMEEAAMLEGANTWQIFRDISLPMVWPSMLTMAIVNTINIWNELMFALLFIVEEEKQTLPVGLIRFFGRYSTDYSMVFAALTITTLPILALYFLLQRHVIAGLSATAMD</sequence>
<reference evidence="9 10" key="1">
    <citation type="submission" date="2018-10" db="EMBL/GenBank/DDBJ databases">
        <title>Histidinibacterium lentulum gen. nov., sp. nov., a marine bacterium from the culture broth of Picochlorum sp. 122.</title>
        <authorList>
            <person name="Wang G."/>
        </authorList>
    </citation>
    <scope>NUCLEOTIDE SEQUENCE [LARGE SCALE GENOMIC DNA]</scope>
    <source>
        <strain evidence="9 10">B17</strain>
    </source>
</reference>
<dbReference type="GO" id="GO:0005886">
    <property type="term" value="C:plasma membrane"/>
    <property type="evidence" value="ECO:0007669"/>
    <property type="project" value="UniProtKB-SubCell"/>
</dbReference>
<gene>
    <name evidence="9" type="ORF">EAT49_06155</name>
</gene>
<evidence type="ECO:0000256" key="3">
    <source>
        <dbReference type="ARBA" id="ARBA00022475"/>
    </source>
</evidence>
<feature type="transmembrane region" description="Helical" evidence="7">
    <location>
        <begin position="144"/>
        <end position="164"/>
    </location>
</feature>
<evidence type="ECO:0000313" key="10">
    <source>
        <dbReference type="Proteomes" id="UP000268016"/>
    </source>
</evidence>
<feature type="transmembrane region" description="Helical" evidence="7">
    <location>
        <begin position="242"/>
        <end position="264"/>
    </location>
</feature>
<dbReference type="Gene3D" id="1.10.3720.10">
    <property type="entry name" value="MetI-like"/>
    <property type="match status" value="1"/>
</dbReference>
<dbReference type="InterPro" id="IPR035906">
    <property type="entry name" value="MetI-like_sf"/>
</dbReference>
<comment type="subcellular location">
    <subcellularLocation>
        <location evidence="1 7">Cell membrane</location>
        <topology evidence="1 7">Multi-pass membrane protein</topology>
    </subcellularLocation>
</comment>
<name>A0A3N2R655_9RHOB</name>
<evidence type="ECO:0000256" key="7">
    <source>
        <dbReference type="RuleBase" id="RU363032"/>
    </source>
</evidence>
<accession>A0A3N2R655</accession>
<dbReference type="InterPro" id="IPR000515">
    <property type="entry name" value="MetI-like"/>
</dbReference>
<dbReference type="Proteomes" id="UP000268016">
    <property type="component" value="Unassembled WGS sequence"/>
</dbReference>
<dbReference type="OrthoDB" id="9815445at2"/>
<dbReference type="RefSeq" id="WP_123641433.1">
    <property type="nucleotide sequence ID" value="NZ_ML119083.1"/>
</dbReference>
<feature type="transmembrane region" description="Helical" evidence="7">
    <location>
        <begin position="72"/>
        <end position="98"/>
    </location>
</feature>
<evidence type="ECO:0000259" key="8">
    <source>
        <dbReference type="PROSITE" id="PS50928"/>
    </source>
</evidence>
<evidence type="ECO:0000256" key="1">
    <source>
        <dbReference type="ARBA" id="ARBA00004651"/>
    </source>
</evidence>
<feature type="transmembrane region" description="Helical" evidence="7">
    <location>
        <begin position="110"/>
        <end position="132"/>
    </location>
</feature>
<evidence type="ECO:0000256" key="6">
    <source>
        <dbReference type="ARBA" id="ARBA00023136"/>
    </source>
</evidence>
<dbReference type="Pfam" id="PF00528">
    <property type="entry name" value="BPD_transp_1"/>
    <property type="match status" value="1"/>
</dbReference>
<comment type="caution">
    <text evidence="9">The sequence shown here is derived from an EMBL/GenBank/DDBJ whole genome shotgun (WGS) entry which is preliminary data.</text>
</comment>
<proteinExistence type="inferred from homology"/>
<dbReference type="GO" id="GO:0055085">
    <property type="term" value="P:transmembrane transport"/>
    <property type="evidence" value="ECO:0007669"/>
    <property type="project" value="InterPro"/>
</dbReference>
<evidence type="ECO:0000256" key="4">
    <source>
        <dbReference type="ARBA" id="ARBA00022692"/>
    </source>
</evidence>
<keyword evidence="2 7" id="KW-0813">Transport</keyword>
<keyword evidence="3" id="KW-1003">Cell membrane</keyword>
<evidence type="ECO:0000256" key="2">
    <source>
        <dbReference type="ARBA" id="ARBA00022448"/>
    </source>
</evidence>
<keyword evidence="4 7" id="KW-0812">Transmembrane</keyword>